<proteinExistence type="predicted"/>
<reference evidence="1" key="1">
    <citation type="submission" date="2020-03" db="EMBL/GenBank/DDBJ databases">
        <title>The deep terrestrial virosphere.</title>
        <authorList>
            <person name="Holmfeldt K."/>
            <person name="Nilsson E."/>
            <person name="Simone D."/>
            <person name="Lopez-Fernandez M."/>
            <person name="Wu X."/>
            <person name="de Brujin I."/>
            <person name="Lundin D."/>
            <person name="Andersson A."/>
            <person name="Bertilsson S."/>
            <person name="Dopson M."/>
        </authorList>
    </citation>
    <scope>NUCLEOTIDE SEQUENCE</scope>
    <source>
        <strain evidence="1">TM448A01221</strain>
        <strain evidence="2">TM448B02997</strain>
    </source>
</reference>
<gene>
    <name evidence="1" type="ORF">TM448A01221_0017</name>
    <name evidence="2" type="ORF">TM448B02997_0005</name>
</gene>
<evidence type="ECO:0000313" key="2">
    <source>
        <dbReference type="EMBL" id="QJI02185.1"/>
    </source>
</evidence>
<dbReference type="EMBL" id="MT144115">
    <property type="protein sequence ID" value="QJA49052.1"/>
    <property type="molecule type" value="Genomic_DNA"/>
</dbReference>
<protein>
    <submittedName>
        <fullName evidence="1">Uncharacterized protein</fullName>
    </submittedName>
</protein>
<accession>A0A6H1ZNK1</accession>
<evidence type="ECO:0000313" key="1">
    <source>
        <dbReference type="EMBL" id="QJA49052.1"/>
    </source>
</evidence>
<dbReference type="AlphaFoldDB" id="A0A6H1ZNK1"/>
<sequence length="53" mass="6262">MTLTPLQVKACPRMSNCPENRSCPWYGHPARKEDTLCHVTDGFYFMPYIYRVH</sequence>
<organism evidence="1">
    <name type="scientific">viral metagenome</name>
    <dbReference type="NCBI Taxonomy" id="1070528"/>
    <lineage>
        <taxon>unclassified sequences</taxon>
        <taxon>metagenomes</taxon>
        <taxon>organismal metagenomes</taxon>
    </lineage>
</organism>
<name>A0A6H1ZNK1_9ZZZZ</name>
<dbReference type="EMBL" id="MT144981">
    <property type="protein sequence ID" value="QJI02185.1"/>
    <property type="molecule type" value="Genomic_DNA"/>
</dbReference>